<organism evidence="6 7">
    <name type="scientific">Galbitalea soli</name>
    <dbReference type="NCBI Taxonomy" id="1268042"/>
    <lineage>
        <taxon>Bacteria</taxon>
        <taxon>Bacillati</taxon>
        <taxon>Actinomycetota</taxon>
        <taxon>Actinomycetes</taxon>
        <taxon>Micrococcales</taxon>
        <taxon>Microbacteriaceae</taxon>
        <taxon>Galbitalea</taxon>
    </lineage>
</organism>
<reference evidence="6 7" key="1">
    <citation type="journal article" date="2014" name="Int. J. Syst. Evol. Microbiol.">
        <title>Description of Galbitalea soli gen. nov., sp. nov., and Frondihabitans sucicola sp. nov.</title>
        <authorList>
            <person name="Kim S.J."/>
            <person name="Lim J.M."/>
            <person name="Ahn J.H."/>
            <person name="Weon H.Y."/>
            <person name="Hamada M."/>
            <person name="Suzuki K."/>
            <person name="Ahn T.Y."/>
            <person name="Kwon S.W."/>
        </authorList>
    </citation>
    <scope>NUCLEOTIDE SEQUENCE [LARGE SCALE GENOMIC DNA]</scope>
    <source>
        <strain evidence="6 7">NBRC 108727</strain>
    </source>
</reference>
<dbReference type="Proteomes" id="UP000479756">
    <property type="component" value="Unassembled WGS sequence"/>
</dbReference>
<name>A0A7C9PNA1_9MICO</name>
<evidence type="ECO:0000256" key="4">
    <source>
        <dbReference type="SAM" id="MobiDB-lite"/>
    </source>
</evidence>
<dbReference type="InterPro" id="IPR003018">
    <property type="entry name" value="GAF"/>
</dbReference>
<dbReference type="PROSITE" id="PS00108">
    <property type="entry name" value="PROTEIN_KINASE_ST"/>
    <property type="match status" value="1"/>
</dbReference>
<gene>
    <name evidence="6" type="ORF">G3T37_08340</name>
</gene>
<sequence>MTAPHADASGRTLAGRYWLEEPIGQGGMATVYRARDETLGRHVAVKLFTDRSPDENRQETELGVLAALSHHAIANLLDAGFDFDEGGHPHRFFVMELVTGIDLHQRIAQGPLLSRNIAEIGYDLAEALEYVHARGVVHRDIKPSNVLLVDYNDGNVRARAKLTDFGIALSADSERFTREGATTGTAAYLSPEQASGRDVTGASDVYALGLVLLEAFTRRLEFPGGLVESAVARLSRDPVIPPELSPGWQQLLAAMTARDPAQRPQGADLVSMFRQLVVAELSRHREESSEALPRDEYGRMDAVGRYRILDTPPDGAFDSITALAARLFDVPVAIVSIVDHDRIWFKSHHGIEIEQIDRDPGLCASAIMDDKPWIIEDARFDPRAFSNPLVAGEFGLQFYAGVPLTTRDGHNLGTLCVLDFQPRTVTDKDIDTLTGLAAVVMEQLEVRLEAIRTTGELQRATGELQRATGEVHRTMPLTPADMPTVPAYDGPMTPGSYPAPISAPGVSGPAPFPPRSAAQAAAEHPPALS</sequence>
<dbReference type="SMART" id="SM00065">
    <property type="entry name" value="GAF"/>
    <property type="match status" value="1"/>
</dbReference>
<dbReference type="Gene3D" id="3.30.450.40">
    <property type="match status" value="1"/>
</dbReference>
<evidence type="ECO:0000313" key="7">
    <source>
        <dbReference type="Proteomes" id="UP000479756"/>
    </source>
</evidence>
<dbReference type="Pfam" id="PF01590">
    <property type="entry name" value="GAF"/>
    <property type="match status" value="1"/>
</dbReference>
<proteinExistence type="predicted"/>
<dbReference type="RefSeq" id="WP_163473034.1">
    <property type="nucleotide sequence ID" value="NZ_JAAGWZ010000002.1"/>
</dbReference>
<feature type="domain" description="Protein kinase" evidence="5">
    <location>
        <begin position="17"/>
        <end position="277"/>
    </location>
</feature>
<evidence type="ECO:0000256" key="2">
    <source>
        <dbReference type="ARBA" id="ARBA00022840"/>
    </source>
</evidence>
<comment type="caution">
    <text evidence="6">The sequence shown here is derived from an EMBL/GenBank/DDBJ whole genome shotgun (WGS) entry which is preliminary data.</text>
</comment>
<feature type="compositionally biased region" description="Low complexity" evidence="4">
    <location>
        <begin position="515"/>
        <end position="529"/>
    </location>
</feature>
<keyword evidence="6" id="KW-0418">Kinase</keyword>
<dbReference type="InterPro" id="IPR017441">
    <property type="entry name" value="Protein_kinase_ATP_BS"/>
</dbReference>
<evidence type="ECO:0000256" key="1">
    <source>
        <dbReference type="ARBA" id="ARBA00022741"/>
    </source>
</evidence>
<evidence type="ECO:0000256" key="3">
    <source>
        <dbReference type="PROSITE-ProRule" id="PRU10141"/>
    </source>
</evidence>
<feature type="region of interest" description="Disordered" evidence="4">
    <location>
        <begin position="475"/>
        <end position="529"/>
    </location>
</feature>
<evidence type="ECO:0000259" key="5">
    <source>
        <dbReference type="PROSITE" id="PS50011"/>
    </source>
</evidence>
<keyword evidence="7" id="KW-1185">Reference proteome</keyword>
<dbReference type="PANTHER" id="PTHR43102">
    <property type="entry name" value="SLR1143 PROTEIN"/>
    <property type="match status" value="1"/>
</dbReference>
<dbReference type="SMART" id="SM00220">
    <property type="entry name" value="S_TKc"/>
    <property type="match status" value="1"/>
</dbReference>
<keyword evidence="1 3" id="KW-0547">Nucleotide-binding</keyword>
<dbReference type="PROSITE" id="PS50011">
    <property type="entry name" value="PROTEIN_KINASE_DOM"/>
    <property type="match status" value="1"/>
</dbReference>
<protein>
    <submittedName>
        <fullName evidence="6">Protein kinase</fullName>
    </submittedName>
</protein>
<dbReference type="InterPro" id="IPR029016">
    <property type="entry name" value="GAF-like_dom_sf"/>
</dbReference>
<evidence type="ECO:0000313" key="6">
    <source>
        <dbReference type="EMBL" id="NEM91366.1"/>
    </source>
</evidence>
<dbReference type="EMBL" id="JAAGWZ010000002">
    <property type="protein sequence ID" value="NEM91366.1"/>
    <property type="molecule type" value="Genomic_DNA"/>
</dbReference>
<accession>A0A7C9PNA1</accession>
<dbReference type="CDD" id="cd14014">
    <property type="entry name" value="STKc_PknB_like"/>
    <property type="match status" value="1"/>
</dbReference>
<dbReference type="Gene3D" id="1.10.510.10">
    <property type="entry name" value="Transferase(Phosphotransferase) domain 1"/>
    <property type="match status" value="1"/>
</dbReference>
<dbReference type="PROSITE" id="PS00107">
    <property type="entry name" value="PROTEIN_KINASE_ATP"/>
    <property type="match status" value="1"/>
</dbReference>
<keyword evidence="2 3" id="KW-0067">ATP-binding</keyword>
<dbReference type="InterPro" id="IPR000719">
    <property type="entry name" value="Prot_kinase_dom"/>
</dbReference>
<dbReference type="AlphaFoldDB" id="A0A7C9PNA1"/>
<dbReference type="Gene3D" id="3.30.200.20">
    <property type="entry name" value="Phosphorylase Kinase, domain 1"/>
    <property type="match status" value="1"/>
</dbReference>
<dbReference type="InterPro" id="IPR011009">
    <property type="entry name" value="Kinase-like_dom_sf"/>
</dbReference>
<feature type="binding site" evidence="3">
    <location>
        <position position="46"/>
    </location>
    <ligand>
        <name>ATP</name>
        <dbReference type="ChEBI" id="CHEBI:30616"/>
    </ligand>
</feature>
<dbReference type="SUPFAM" id="SSF56112">
    <property type="entry name" value="Protein kinase-like (PK-like)"/>
    <property type="match status" value="1"/>
</dbReference>
<dbReference type="InterPro" id="IPR008271">
    <property type="entry name" value="Ser/Thr_kinase_AS"/>
</dbReference>
<dbReference type="GO" id="GO:0004672">
    <property type="term" value="F:protein kinase activity"/>
    <property type="evidence" value="ECO:0007669"/>
    <property type="project" value="InterPro"/>
</dbReference>
<dbReference type="SUPFAM" id="SSF55781">
    <property type="entry name" value="GAF domain-like"/>
    <property type="match status" value="1"/>
</dbReference>
<keyword evidence="6" id="KW-0808">Transferase</keyword>
<dbReference type="GO" id="GO:0005524">
    <property type="term" value="F:ATP binding"/>
    <property type="evidence" value="ECO:0007669"/>
    <property type="project" value="UniProtKB-UniRule"/>
</dbReference>
<dbReference type="Pfam" id="PF00069">
    <property type="entry name" value="Pkinase"/>
    <property type="match status" value="1"/>
</dbReference>
<dbReference type="PANTHER" id="PTHR43102:SF2">
    <property type="entry name" value="GAF DOMAIN-CONTAINING PROTEIN"/>
    <property type="match status" value="1"/>
</dbReference>